<organism evidence="2 3">
    <name type="scientific">Syncephalastrum racemosum</name>
    <name type="common">Filamentous fungus</name>
    <dbReference type="NCBI Taxonomy" id="13706"/>
    <lineage>
        <taxon>Eukaryota</taxon>
        <taxon>Fungi</taxon>
        <taxon>Fungi incertae sedis</taxon>
        <taxon>Mucoromycota</taxon>
        <taxon>Mucoromycotina</taxon>
        <taxon>Mucoromycetes</taxon>
        <taxon>Mucorales</taxon>
        <taxon>Syncephalastraceae</taxon>
        <taxon>Syncephalastrum</taxon>
    </lineage>
</organism>
<evidence type="ECO:0000313" key="2">
    <source>
        <dbReference type="EMBL" id="ORZ01535.1"/>
    </source>
</evidence>
<sequence>MIKSALVLLVACFLCLVTASTSVWCNKKGAACLLPGVGPTYDCGRKVGWDYYRSEADKRYWKVDGLTSTQFNKFKSCCSASGKGTCRG</sequence>
<dbReference type="OrthoDB" id="2210338at2759"/>
<reference evidence="2 3" key="1">
    <citation type="submission" date="2016-07" db="EMBL/GenBank/DDBJ databases">
        <title>Pervasive Adenine N6-methylation of Active Genes in Fungi.</title>
        <authorList>
            <consortium name="DOE Joint Genome Institute"/>
            <person name="Mondo S.J."/>
            <person name="Dannebaum R.O."/>
            <person name="Kuo R.C."/>
            <person name="Labutti K."/>
            <person name="Haridas S."/>
            <person name="Kuo A."/>
            <person name="Salamov A."/>
            <person name="Ahrendt S.R."/>
            <person name="Lipzen A."/>
            <person name="Sullivan W."/>
            <person name="Andreopoulos W.B."/>
            <person name="Clum A."/>
            <person name="Lindquist E."/>
            <person name="Daum C."/>
            <person name="Ramamoorthy G.K."/>
            <person name="Gryganskyi A."/>
            <person name="Culley D."/>
            <person name="Magnuson J.K."/>
            <person name="James T.Y."/>
            <person name="O'Malley M.A."/>
            <person name="Stajich J.E."/>
            <person name="Spatafora J.W."/>
            <person name="Visel A."/>
            <person name="Grigoriev I.V."/>
        </authorList>
    </citation>
    <scope>NUCLEOTIDE SEQUENCE [LARGE SCALE GENOMIC DNA]</scope>
    <source>
        <strain evidence="2 3">NRRL 2496</strain>
    </source>
</reference>
<feature type="chain" id="PRO_5010881215" evidence="1">
    <location>
        <begin position="20"/>
        <end position="88"/>
    </location>
</feature>
<accession>A0A1X2HQ60</accession>
<dbReference type="EMBL" id="MCGN01000002">
    <property type="protein sequence ID" value="ORZ01535.1"/>
    <property type="molecule type" value="Genomic_DNA"/>
</dbReference>
<dbReference type="InParanoid" id="A0A1X2HQ60"/>
<evidence type="ECO:0000313" key="3">
    <source>
        <dbReference type="Proteomes" id="UP000242180"/>
    </source>
</evidence>
<gene>
    <name evidence="2" type="ORF">BCR43DRAFT_487087</name>
</gene>
<feature type="signal peptide" evidence="1">
    <location>
        <begin position="1"/>
        <end position="19"/>
    </location>
</feature>
<keyword evidence="1" id="KW-0732">Signal</keyword>
<dbReference type="Proteomes" id="UP000242180">
    <property type="component" value="Unassembled WGS sequence"/>
</dbReference>
<dbReference type="AlphaFoldDB" id="A0A1X2HQ60"/>
<proteinExistence type="predicted"/>
<comment type="caution">
    <text evidence="2">The sequence shown here is derived from an EMBL/GenBank/DDBJ whole genome shotgun (WGS) entry which is preliminary data.</text>
</comment>
<keyword evidence="3" id="KW-1185">Reference proteome</keyword>
<protein>
    <submittedName>
        <fullName evidence="2">Uncharacterized protein</fullName>
    </submittedName>
</protein>
<evidence type="ECO:0000256" key="1">
    <source>
        <dbReference type="SAM" id="SignalP"/>
    </source>
</evidence>
<name>A0A1X2HQ60_SYNRA</name>